<reference evidence="2 3" key="1">
    <citation type="submission" date="2019-09" db="EMBL/GenBank/DDBJ databases">
        <title>Genomes of Cryomorphaceae.</title>
        <authorList>
            <person name="Bowman J.P."/>
        </authorList>
    </citation>
    <scope>NUCLEOTIDE SEQUENCE [LARGE SCALE GENOMIC DNA]</scope>
    <source>
        <strain evidence="2 3">KCTC 52047</strain>
    </source>
</reference>
<name>A0A6N6M4H1_9FLAO</name>
<comment type="caution">
    <text evidence="2">The sequence shown here is derived from an EMBL/GenBank/DDBJ whole genome shotgun (WGS) entry which is preliminary data.</text>
</comment>
<evidence type="ECO:0000256" key="1">
    <source>
        <dbReference type="SAM" id="Phobius"/>
    </source>
</evidence>
<gene>
    <name evidence="2" type="ORF">F3059_06610</name>
</gene>
<evidence type="ECO:0000313" key="3">
    <source>
        <dbReference type="Proteomes" id="UP000435357"/>
    </source>
</evidence>
<keyword evidence="1" id="KW-0812">Transmembrane</keyword>
<feature type="transmembrane region" description="Helical" evidence="1">
    <location>
        <begin position="12"/>
        <end position="28"/>
    </location>
</feature>
<dbReference type="AlphaFoldDB" id="A0A6N6M4H1"/>
<evidence type="ECO:0000313" key="2">
    <source>
        <dbReference type="EMBL" id="KAB1064369.1"/>
    </source>
</evidence>
<keyword evidence="1" id="KW-1133">Transmembrane helix</keyword>
<proteinExistence type="predicted"/>
<dbReference type="Proteomes" id="UP000435357">
    <property type="component" value="Unassembled WGS sequence"/>
</dbReference>
<keyword evidence="3" id="KW-1185">Reference proteome</keyword>
<dbReference type="RefSeq" id="WP_151167467.1">
    <property type="nucleotide sequence ID" value="NZ_WACR01000005.1"/>
</dbReference>
<protein>
    <recommendedName>
        <fullName evidence="4">DUF4293 family protein</fullName>
    </recommendedName>
</protein>
<accession>A0A6N6M4H1</accession>
<organism evidence="2 3">
    <name type="scientific">Salibacter halophilus</name>
    <dbReference type="NCBI Taxonomy" id="1803916"/>
    <lineage>
        <taxon>Bacteria</taxon>
        <taxon>Pseudomonadati</taxon>
        <taxon>Bacteroidota</taxon>
        <taxon>Flavobacteriia</taxon>
        <taxon>Flavobacteriales</taxon>
        <taxon>Salibacteraceae</taxon>
        <taxon>Salibacter</taxon>
    </lineage>
</organism>
<feature type="transmembrane region" description="Helical" evidence="1">
    <location>
        <begin position="87"/>
        <end position="105"/>
    </location>
</feature>
<sequence>MNKVSIQRKAITLLLNAATIITLIYLQNQRYANIANLKFDGPHDDVLKQVGFMQAGGNDINWIICTALILLVFNMIIYRKWIKAKHWIFEPFIILIITLIMSVAYHSNRMSEISKDLKENHNSVNY</sequence>
<feature type="transmembrane region" description="Helical" evidence="1">
    <location>
        <begin position="60"/>
        <end position="78"/>
    </location>
</feature>
<keyword evidence="1" id="KW-0472">Membrane</keyword>
<evidence type="ECO:0008006" key="4">
    <source>
        <dbReference type="Google" id="ProtNLM"/>
    </source>
</evidence>
<dbReference type="EMBL" id="WACR01000005">
    <property type="protein sequence ID" value="KAB1064369.1"/>
    <property type="molecule type" value="Genomic_DNA"/>
</dbReference>